<feature type="transmembrane region" description="Helical" evidence="2">
    <location>
        <begin position="351"/>
        <end position="369"/>
    </location>
</feature>
<evidence type="ECO:0000313" key="4">
    <source>
        <dbReference type="Proteomes" id="UP001442841"/>
    </source>
</evidence>
<feature type="transmembrane region" description="Helical" evidence="2">
    <location>
        <begin position="271"/>
        <end position="292"/>
    </location>
</feature>
<feature type="transmembrane region" description="Helical" evidence="2">
    <location>
        <begin position="202"/>
        <end position="222"/>
    </location>
</feature>
<evidence type="ECO:0000256" key="1">
    <source>
        <dbReference type="SAM" id="MobiDB-lite"/>
    </source>
</evidence>
<feature type="transmembrane region" description="Helical" evidence="2">
    <location>
        <begin position="22"/>
        <end position="47"/>
    </location>
</feature>
<gene>
    <name evidence="3" type="ORF">AADG42_15710</name>
</gene>
<reference evidence="3 4" key="1">
    <citation type="submission" date="2024-04" db="EMBL/GenBank/DDBJ databases">
        <title>Isolation of an actinomycete strain from pig manure.</title>
        <authorList>
            <person name="Gong T."/>
            <person name="Yu Z."/>
            <person name="An M."/>
            <person name="Wei C."/>
            <person name="Yang W."/>
            <person name="Liu L."/>
        </authorList>
    </citation>
    <scope>NUCLEOTIDE SEQUENCE [LARGE SCALE GENOMIC DNA]</scope>
    <source>
        <strain evidence="3 4">ZF39</strain>
    </source>
</reference>
<dbReference type="Proteomes" id="UP001442841">
    <property type="component" value="Chromosome"/>
</dbReference>
<name>A0ABZ3FU41_9ACTN</name>
<evidence type="ECO:0000313" key="3">
    <source>
        <dbReference type="EMBL" id="XAN08690.1"/>
    </source>
</evidence>
<proteinExistence type="predicted"/>
<accession>A0ABZ3FU41</accession>
<sequence>MKLVGELWALGRETVRLWWRRLPVLGSWFLIGWIGLTTGTHLSVWLGGNHRTLATLAFVGGVMIQVVATIAMVHALWRDLRSPRNFARLNHRADELHAIPDSVFRRASLSKTLLLSIGPFLAVYAVWSLIDGWVADLTIWNQAVNPSGIGEQSWSVTTDPSEFGLYLVIGVVAWIALRALGLVRDRHRSSWWRASAVFLEGLWAFCLFFITIGLLTLLWHWFYRTRVFTGLAAAWAWFIDTLPAIRLPFDVALPDAVRLLSGWLAQDLLPAVWQGVGLPLAWLALVATVYGWRGFSMADALSRSRAARLSGRLEATSWGRALRTVTSLATMDVRDKYLPVIQALRLTLRSGPVLLGAYLILYALIQFIARWLDVAVVLAAGPMDNVTRLLVQSLLTLPGSLLAQTLVVALWAATVDRGLRAALGGVREREREPELASGNEVPVLPQSGGDGVEVRG</sequence>
<feature type="transmembrane region" description="Helical" evidence="2">
    <location>
        <begin position="53"/>
        <end position="77"/>
    </location>
</feature>
<keyword evidence="2" id="KW-1133">Transmembrane helix</keyword>
<protein>
    <submittedName>
        <fullName evidence="3">Uncharacterized protein</fullName>
    </submittedName>
</protein>
<keyword evidence="2" id="KW-0472">Membrane</keyword>
<evidence type="ECO:0000256" key="2">
    <source>
        <dbReference type="SAM" id="Phobius"/>
    </source>
</evidence>
<feature type="transmembrane region" description="Helical" evidence="2">
    <location>
        <begin position="389"/>
        <end position="413"/>
    </location>
</feature>
<dbReference type="EMBL" id="CP154795">
    <property type="protein sequence ID" value="XAN08690.1"/>
    <property type="molecule type" value="Genomic_DNA"/>
</dbReference>
<keyword evidence="4" id="KW-1185">Reference proteome</keyword>
<organism evidence="3 4">
    <name type="scientific">Ammonicoccus fulvus</name>
    <dbReference type="NCBI Taxonomy" id="3138240"/>
    <lineage>
        <taxon>Bacteria</taxon>
        <taxon>Bacillati</taxon>
        <taxon>Actinomycetota</taxon>
        <taxon>Actinomycetes</taxon>
        <taxon>Propionibacteriales</taxon>
        <taxon>Propionibacteriaceae</taxon>
        <taxon>Ammonicoccus</taxon>
    </lineage>
</organism>
<keyword evidence="2" id="KW-0812">Transmembrane</keyword>
<dbReference type="RefSeq" id="WP_425310118.1">
    <property type="nucleotide sequence ID" value="NZ_CP154795.1"/>
</dbReference>
<feature type="region of interest" description="Disordered" evidence="1">
    <location>
        <begin position="430"/>
        <end position="456"/>
    </location>
</feature>
<feature type="transmembrane region" description="Helical" evidence="2">
    <location>
        <begin position="112"/>
        <end position="130"/>
    </location>
</feature>
<feature type="transmembrane region" description="Helical" evidence="2">
    <location>
        <begin position="163"/>
        <end position="181"/>
    </location>
</feature>